<dbReference type="PANTHER" id="PTHR43767:SF1">
    <property type="entry name" value="NONRIBOSOMAL PEPTIDE SYNTHASE PES1 (EUROFUNG)-RELATED"/>
    <property type="match status" value="1"/>
</dbReference>
<evidence type="ECO:0000259" key="2">
    <source>
        <dbReference type="Pfam" id="PF13193"/>
    </source>
</evidence>
<dbReference type="InterPro" id="IPR000873">
    <property type="entry name" value="AMP-dep_synth/lig_dom"/>
</dbReference>
<comment type="caution">
    <text evidence="3">The sequence shown here is derived from an EMBL/GenBank/DDBJ whole genome shotgun (WGS) entry which is preliminary data.</text>
</comment>
<dbReference type="PANTHER" id="PTHR43767">
    <property type="entry name" value="LONG-CHAIN-FATTY-ACID--COA LIGASE"/>
    <property type="match status" value="1"/>
</dbReference>
<evidence type="ECO:0000313" key="3">
    <source>
        <dbReference type="EMBL" id="MBO8426862.1"/>
    </source>
</evidence>
<sequence>MKIYDLLEKTALSQSKEVALVFERARISYGSLLTRIQKDAERLAGLGLGEDDVIAINLPNCVEAVSLLYACDYLGAIAYFIHPLTPDEQLLGYLEKAKAKALFCLNIDAKRIASKAKSKVIGVNPYSDGNALMKLLSFLKSGVLGKKALTRLRRKKANRSDKPDLAPSVYLNSGGTNGEPKVIMLSSSAIADLSSRGFDIIPIKDGRMAKMYTVIPLFHGFGLAMGVCTPLNAGGQVVLDLKFHPEKAIRRMKNGEATVIIGVPALYNALLNNPGFVGPAAKNLIAAFVGGDSVTGSLLNRFDKACAISGGHCRLFEGYGLTETVTVTNVNTAFASKPGTVGKPLKGIEELIVDPETLKPLEPNQKGEILISGPTLMNGYFGDEELTNKTFVEIKGKRYVRTRDLGSLDEEGYLTFYSRLRRVAKVKGVMVCPADLERVCLEDEAIYECYCYAKKDEELGEALHLALVKNRASSDSDDTILERLFAKIEKQLPIYYKPRGAVFLDKLPRTNVGKVDDAAFKDK</sequence>
<reference evidence="3" key="2">
    <citation type="journal article" date="2021" name="PeerJ">
        <title>Extensive microbial diversity within the chicken gut microbiome revealed by metagenomics and culture.</title>
        <authorList>
            <person name="Gilroy R."/>
            <person name="Ravi A."/>
            <person name="Getino M."/>
            <person name="Pursley I."/>
            <person name="Horton D.L."/>
            <person name="Alikhan N.F."/>
            <person name="Baker D."/>
            <person name="Gharbi K."/>
            <person name="Hall N."/>
            <person name="Watson M."/>
            <person name="Adriaenssens E.M."/>
            <person name="Foster-Nyarko E."/>
            <person name="Jarju S."/>
            <person name="Secka A."/>
            <person name="Antonio M."/>
            <person name="Oren A."/>
            <person name="Chaudhuri R.R."/>
            <person name="La Ragione R."/>
            <person name="Hildebrand F."/>
            <person name="Pallen M.J."/>
        </authorList>
    </citation>
    <scope>NUCLEOTIDE SEQUENCE</scope>
    <source>
        <strain evidence="3">17113</strain>
    </source>
</reference>
<dbReference type="Pfam" id="PF00501">
    <property type="entry name" value="AMP-binding"/>
    <property type="match status" value="1"/>
</dbReference>
<dbReference type="Pfam" id="PF13193">
    <property type="entry name" value="AMP-binding_C"/>
    <property type="match status" value="1"/>
</dbReference>
<dbReference type="InterPro" id="IPR050237">
    <property type="entry name" value="ATP-dep_AMP-bd_enzyme"/>
</dbReference>
<dbReference type="InterPro" id="IPR042099">
    <property type="entry name" value="ANL_N_sf"/>
</dbReference>
<gene>
    <name evidence="3" type="ORF">IAC61_06105</name>
</gene>
<name>A0A9D9GWI4_9FIRM</name>
<keyword evidence="3" id="KW-0436">Ligase</keyword>
<dbReference type="Gene3D" id="3.30.300.30">
    <property type="match status" value="1"/>
</dbReference>
<dbReference type="InterPro" id="IPR025110">
    <property type="entry name" value="AMP-bd_C"/>
</dbReference>
<dbReference type="InterPro" id="IPR045851">
    <property type="entry name" value="AMP-bd_C_sf"/>
</dbReference>
<protein>
    <submittedName>
        <fullName evidence="3">Acyl--CoA ligase</fullName>
    </submittedName>
</protein>
<organism evidence="3 4">
    <name type="scientific">Candidatus Alloenteromonas pullistercoris</name>
    <dbReference type="NCBI Taxonomy" id="2840785"/>
    <lineage>
        <taxon>Bacteria</taxon>
        <taxon>Bacillati</taxon>
        <taxon>Bacillota</taxon>
        <taxon>Bacillota incertae sedis</taxon>
        <taxon>Candidatus Alloenteromonas</taxon>
    </lineage>
</organism>
<dbReference type="Proteomes" id="UP000823634">
    <property type="component" value="Unassembled WGS sequence"/>
</dbReference>
<dbReference type="EMBL" id="JADINA010000039">
    <property type="protein sequence ID" value="MBO8426862.1"/>
    <property type="molecule type" value="Genomic_DNA"/>
</dbReference>
<dbReference type="SUPFAM" id="SSF56801">
    <property type="entry name" value="Acetyl-CoA synthetase-like"/>
    <property type="match status" value="1"/>
</dbReference>
<feature type="domain" description="AMP-dependent synthetase/ligase" evidence="1">
    <location>
        <begin position="8"/>
        <end position="381"/>
    </location>
</feature>
<dbReference type="AlphaFoldDB" id="A0A9D9GWI4"/>
<evidence type="ECO:0000259" key="1">
    <source>
        <dbReference type="Pfam" id="PF00501"/>
    </source>
</evidence>
<dbReference type="GO" id="GO:0016878">
    <property type="term" value="F:acid-thiol ligase activity"/>
    <property type="evidence" value="ECO:0007669"/>
    <property type="project" value="UniProtKB-ARBA"/>
</dbReference>
<feature type="domain" description="AMP-binding enzyme C-terminal" evidence="2">
    <location>
        <begin position="436"/>
        <end position="514"/>
    </location>
</feature>
<proteinExistence type="predicted"/>
<evidence type="ECO:0000313" key="4">
    <source>
        <dbReference type="Proteomes" id="UP000823634"/>
    </source>
</evidence>
<accession>A0A9D9GWI4</accession>
<reference evidence="3" key="1">
    <citation type="submission" date="2020-10" db="EMBL/GenBank/DDBJ databases">
        <authorList>
            <person name="Gilroy R."/>
        </authorList>
    </citation>
    <scope>NUCLEOTIDE SEQUENCE</scope>
    <source>
        <strain evidence="3">17113</strain>
    </source>
</reference>
<dbReference type="Gene3D" id="3.40.50.12780">
    <property type="entry name" value="N-terminal domain of ligase-like"/>
    <property type="match status" value="1"/>
</dbReference>